<dbReference type="GO" id="GO:0005886">
    <property type="term" value="C:plasma membrane"/>
    <property type="evidence" value="ECO:0007669"/>
    <property type="project" value="UniProtKB-SubCell"/>
</dbReference>
<comment type="subcellular location">
    <subcellularLocation>
        <location evidence="1">Cell membrane</location>
        <topology evidence="1">Multi-pass membrane protein</topology>
    </subcellularLocation>
</comment>
<evidence type="ECO:0000256" key="7">
    <source>
        <dbReference type="SAM" id="Phobius"/>
    </source>
</evidence>
<dbReference type="InterPro" id="IPR023090">
    <property type="entry name" value="UPF0702_alpha/beta_dom_sf"/>
</dbReference>
<dbReference type="Proteomes" id="UP000199550">
    <property type="component" value="Unassembled WGS sequence"/>
</dbReference>
<gene>
    <name evidence="9" type="ORF">SAMN04488004_1423</name>
</gene>
<dbReference type="Gene3D" id="3.30.240.20">
    <property type="entry name" value="bsu07140 like domains"/>
    <property type="match status" value="1"/>
</dbReference>
<evidence type="ECO:0000256" key="3">
    <source>
        <dbReference type="ARBA" id="ARBA00022475"/>
    </source>
</evidence>
<keyword evidence="3" id="KW-1003">Cell membrane</keyword>
<dbReference type="PANTHER" id="PTHR34582:SF6">
    <property type="entry name" value="UPF0702 TRANSMEMBRANE PROTEIN YCAP"/>
    <property type="match status" value="1"/>
</dbReference>
<feature type="transmembrane region" description="Helical" evidence="7">
    <location>
        <begin position="21"/>
        <end position="40"/>
    </location>
</feature>
<organism evidence="9 10">
    <name type="scientific">Loktanella salsilacus</name>
    <dbReference type="NCBI Taxonomy" id="195913"/>
    <lineage>
        <taxon>Bacteria</taxon>
        <taxon>Pseudomonadati</taxon>
        <taxon>Pseudomonadota</taxon>
        <taxon>Alphaproteobacteria</taxon>
        <taxon>Rhodobacterales</taxon>
        <taxon>Roseobacteraceae</taxon>
        <taxon>Loktanella</taxon>
    </lineage>
</organism>
<evidence type="ECO:0000313" key="9">
    <source>
        <dbReference type="EMBL" id="SFL68515.1"/>
    </source>
</evidence>
<dbReference type="InterPro" id="IPR007353">
    <property type="entry name" value="DUF421"/>
</dbReference>
<name>A0A1I4JPI4_9RHOB</name>
<evidence type="ECO:0000256" key="6">
    <source>
        <dbReference type="ARBA" id="ARBA00023136"/>
    </source>
</evidence>
<feature type="domain" description="YetF C-terminal" evidence="8">
    <location>
        <begin position="72"/>
        <end position="128"/>
    </location>
</feature>
<evidence type="ECO:0000256" key="4">
    <source>
        <dbReference type="ARBA" id="ARBA00022692"/>
    </source>
</evidence>
<keyword evidence="10" id="KW-1185">Reference proteome</keyword>
<evidence type="ECO:0000259" key="8">
    <source>
        <dbReference type="Pfam" id="PF04239"/>
    </source>
</evidence>
<dbReference type="OrthoDB" id="9793799at2"/>
<proteinExistence type="inferred from homology"/>
<dbReference type="Pfam" id="PF04239">
    <property type="entry name" value="DUF421"/>
    <property type="match status" value="1"/>
</dbReference>
<evidence type="ECO:0000313" key="10">
    <source>
        <dbReference type="Proteomes" id="UP000199550"/>
    </source>
</evidence>
<keyword evidence="6 7" id="KW-0472">Membrane</keyword>
<dbReference type="EMBL" id="FOTF01000042">
    <property type="protein sequence ID" value="SFL68515.1"/>
    <property type="molecule type" value="Genomic_DNA"/>
</dbReference>
<evidence type="ECO:0000256" key="5">
    <source>
        <dbReference type="ARBA" id="ARBA00022989"/>
    </source>
</evidence>
<dbReference type="STRING" id="195913.SAMN04488004_1423"/>
<comment type="similarity">
    <text evidence="2">Belongs to the UPF0702 family.</text>
</comment>
<sequence>MFSAVVMSVRIFGKRSTSRMINFDWIVTVAIGTLMASGVLLADVTIIKGAAAIYALLILQWALTKIMINSDIATTSVKSEPTLLLHRGQLLAGAMHKERLNEAEIPAAIRTAGYSRVRDVQWVILETNS</sequence>
<evidence type="ECO:0000256" key="1">
    <source>
        <dbReference type="ARBA" id="ARBA00004651"/>
    </source>
</evidence>
<reference evidence="9 10" key="1">
    <citation type="submission" date="2016-10" db="EMBL/GenBank/DDBJ databases">
        <authorList>
            <person name="de Groot N.N."/>
        </authorList>
    </citation>
    <scope>NUCLEOTIDE SEQUENCE [LARGE SCALE GENOMIC DNA]</scope>
    <source>
        <strain evidence="9 10">DSM 16199</strain>
    </source>
</reference>
<dbReference type="PANTHER" id="PTHR34582">
    <property type="entry name" value="UPF0702 TRANSMEMBRANE PROTEIN YCAP"/>
    <property type="match status" value="1"/>
</dbReference>
<accession>A0A1I4JPI4</accession>
<evidence type="ECO:0000256" key="2">
    <source>
        <dbReference type="ARBA" id="ARBA00006448"/>
    </source>
</evidence>
<feature type="transmembrane region" description="Helical" evidence="7">
    <location>
        <begin position="46"/>
        <end position="63"/>
    </location>
</feature>
<keyword evidence="5 7" id="KW-1133">Transmembrane helix</keyword>
<dbReference type="AlphaFoldDB" id="A0A1I4JPI4"/>
<protein>
    <recommendedName>
        <fullName evidence="8">YetF C-terminal domain-containing protein</fullName>
    </recommendedName>
</protein>
<keyword evidence="4 7" id="KW-0812">Transmembrane</keyword>